<dbReference type="InterPro" id="IPR017853">
    <property type="entry name" value="GH"/>
</dbReference>
<evidence type="ECO:0000256" key="3">
    <source>
        <dbReference type="ARBA" id="ARBA00023295"/>
    </source>
</evidence>
<dbReference type="PANTHER" id="PTHR10353:SF36">
    <property type="entry name" value="LP05116P"/>
    <property type="match status" value="1"/>
</dbReference>
<dbReference type="Gene3D" id="3.20.20.80">
    <property type="entry name" value="Glycosidases"/>
    <property type="match status" value="1"/>
</dbReference>
<organism evidence="5 6">
    <name type="scientific">Microbacterium halimionae</name>
    <dbReference type="NCBI Taxonomy" id="1526413"/>
    <lineage>
        <taxon>Bacteria</taxon>
        <taxon>Bacillati</taxon>
        <taxon>Actinomycetota</taxon>
        <taxon>Actinomycetes</taxon>
        <taxon>Micrococcales</taxon>
        <taxon>Microbacteriaceae</taxon>
        <taxon>Microbacterium</taxon>
    </lineage>
</organism>
<reference evidence="5 6" key="1">
    <citation type="submission" date="2020-07" db="EMBL/GenBank/DDBJ databases">
        <title>Sequencing the genomes of 1000 actinobacteria strains.</title>
        <authorList>
            <person name="Klenk H.-P."/>
        </authorList>
    </citation>
    <scope>NUCLEOTIDE SEQUENCE [LARGE SCALE GENOMIC DNA]</scope>
    <source>
        <strain evidence="5 6">DSM 27576</strain>
    </source>
</reference>
<sequence>MSPTTTSTVGRATSTSWLIWGLQAYRFSIAWPRIQPLGRGPVNADGVRFYSELVDGLLERGIRPIATLYHWDLPQQLEDAGGWPVRDTALRFAEYAARTVEQLGDRVHTWTTLNEPWCSAYLGYGSGAHAPGRTSGADALAAVHHLNLAHGLAVPEIRHAATNSPDVSVTLNFHVPRGLDDTSPEAIRRVDALANRAFTSPILRGRYDEDLLADTAETCSPTRRRSRIGALFTTRTSQRFTSRLTFSGSTTTQP</sequence>
<accession>A0A7W3PMG3</accession>
<evidence type="ECO:0000256" key="1">
    <source>
        <dbReference type="ARBA" id="ARBA00010838"/>
    </source>
</evidence>
<dbReference type="GO" id="GO:0008422">
    <property type="term" value="F:beta-glucosidase activity"/>
    <property type="evidence" value="ECO:0007669"/>
    <property type="project" value="TreeGrafter"/>
</dbReference>
<dbReference type="AlphaFoldDB" id="A0A7W3PMG3"/>
<evidence type="ECO:0000256" key="2">
    <source>
        <dbReference type="ARBA" id="ARBA00022801"/>
    </source>
</evidence>
<dbReference type="GO" id="GO:0016052">
    <property type="term" value="P:carbohydrate catabolic process"/>
    <property type="evidence" value="ECO:0007669"/>
    <property type="project" value="TreeGrafter"/>
</dbReference>
<dbReference type="EMBL" id="JACGWY010000004">
    <property type="protein sequence ID" value="MBA8817046.1"/>
    <property type="molecule type" value="Genomic_DNA"/>
</dbReference>
<name>A0A7W3PMG3_9MICO</name>
<evidence type="ECO:0000256" key="4">
    <source>
        <dbReference type="RuleBase" id="RU003690"/>
    </source>
</evidence>
<keyword evidence="3" id="KW-0326">Glycosidase</keyword>
<evidence type="ECO:0000313" key="5">
    <source>
        <dbReference type="EMBL" id="MBA8817046.1"/>
    </source>
</evidence>
<dbReference type="Proteomes" id="UP000526083">
    <property type="component" value="Unassembled WGS sequence"/>
</dbReference>
<proteinExistence type="inferred from homology"/>
<gene>
    <name evidence="5" type="ORF">FHX48_002140</name>
</gene>
<evidence type="ECO:0000313" key="6">
    <source>
        <dbReference type="Proteomes" id="UP000526083"/>
    </source>
</evidence>
<keyword evidence="2" id="KW-0378">Hydrolase</keyword>
<comment type="similarity">
    <text evidence="1 4">Belongs to the glycosyl hydrolase 1 family.</text>
</comment>
<dbReference type="SUPFAM" id="SSF51445">
    <property type="entry name" value="(Trans)glycosidases"/>
    <property type="match status" value="1"/>
</dbReference>
<dbReference type="InterPro" id="IPR001360">
    <property type="entry name" value="Glyco_hydro_1"/>
</dbReference>
<keyword evidence="6" id="KW-1185">Reference proteome</keyword>
<dbReference type="PANTHER" id="PTHR10353">
    <property type="entry name" value="GLYCOSYL HYDROLASE"/>
    <property type="match status" value="1"/>
</dbReference>
<comment type="caution">
    <text evidence="5">The sequence shown here is derived from an EMBL/GenBank/DDBJ whole genome shotgun (WGS) entry which is preliminary data.</text>
</comment>
<protein>
    <submittedName>
        <fullName evidence="5">Beta-glucosidase/6-phospho-beta-glucosidase/beta-galactosidase</fullName>
    </submittedName>
</protein>
<dbReference type="Pfam" id="PF00232">
    <property type="entry name" value="Glyco_hydro_1"/>
    <property type="match status" value="1"/>
</dbReference>
<dbReference type="GO" id="GO:0005829">
    <property type="term" value="C:cytosol"/>
    <property type="evidence" value="ECO:0007669"/>
    <property type="project" value="TreeGrafter"/>
</dbReference>